<evidence type="ECO:0000313" key="2">
    <source>
        <dbReference type="EMBL" id="KAG5650033.1"/>
    </source>
</evidence>
<organism evidence="2 3">
    <name type="scientific">Sphagnurus paluster</name>
    <dbReference type="NCBI Taxonomy" id="117069"/>
    <lineage>
        <taxon>Eukaryota</taxon>
        <taxon>Fungi</taxon>
        <taxon>Dikarya</taxon>
        <taxon>Basidiomycota</taxon>
        <taxon>Agaricomycotina</taxon>
        <taxon>Agaricomycetes</taxon>
        <taxon>Agaricomycetidae</taxon>
        <taxon>Agaricales</taxon>
        <taxon>Tricholomatineae</taxon>
        <taxon>Lyophyllaceae</taxon>
        <taxon>Sphagnurus</taxon>
    </lineage>
</organism>
<gene>
    <name evidence="2" type="ORF">H0H81_001004</name>
</gene>
<proteinExistence type="predicted"/>
<reference evidence="2" key="1">
    <citation type="submission" date="2021-02" db="EMBL/GenBank/DDBJ databases">
        <authorList>
            <person name="Nieuwenhuis M."/>
            <person name="Van De Peppel L.J.J."/>
        </authorList>
    </citation>
    <scope>NUCLEOTIDE SEQUENCE</scope>
    <source>
        <strain evidence="2">D49</strain>
    </source>
</reference>
<dbReference type="OrthoDB" id="3067839at2759"/>
<dbReference type="AlphaFoldDB" id="A0A9P7GHA9"/>
<reference evidence="2" key="2">
    <citation type="submission" date="2021-10" db="EMBL/GenBank/DDBJ databases">
        <title>Phylogenomics reveals ancestral predisposition of the termite-cultivated fungus Termitomyces towards a domesticated lifestyle.</title>
        <authorList>
            <person name="Auxier B."/>
            <person name="Grum-Grzhimaylo A."/>
            <person name="Cardenas M.E."/>
            <person name="Lodge J.D."/>
            <person name="Laessoe T."/>
            <person name="Pedersen O."/>
            <person name="Smith M.E."/>
            <person name="Kuyper T.W."/>
            <person name="Franco-Molano E.A."/>
            <person name="Baroni T.J."/>
            <person name="Aanen D.K."/>
        </authorList>
    </citation>
    <scope>NUCLEOTIDE SEQUENCE</scope>
    <source>
        <strain evidence="2">D49</strain>
    </source>
</reference>
<accession>A0A9P7GHA9</accession>
<feature type="region of interest" description="Disordered" evidence="1">
    <location>
        <begin position="511"/>
        <end position="579"/>
    </location>
</feature>
<dbReference type="Proteomes" id="UP000717328">
    <property type="component" value="Unassembled WGS sequence"/>
</dbReference>
<evidence type="ECO:0000256" key="1">
    <source>
        <dbReference type="SAM" id="MobiDB-lite"/>
    </source>
</evidence>
<dbReference type="EMBL" id="JABCKI010000583">
    <property type="protein sequence ID" value="KAG5650033.1"/>
    <property type="molecule type" value="Genomic_DNA"/>
</dbReference>
<protein>
    <submittedName>
        <fullName evidence="2">Uncharacterized protein</fullName>
    </submittedName>
</protein>
<sequence>MLRRKYLSLRIRRNSKAHDGRYDRAANSDSDPPLTDTLTTALQEFEDRFAEETYTQAARGTARAEVFKQTLVELGREFQAGQQRRDALFLEEMARQQDVYRRNYAVHEAVFRQGQDRRAAAFQRGEDARGECVEWHAAARAALLLEGRQARKDVCAAIDEGLVAQVEKFLKRLDEGFVRAEQERDNAVLTLLDDGIGSTANNAVSPRAPGRQIIGPVLVNSPEHGLPKAPSSACYNRDSFSPTLNGERAGVVESSGGVEFDAIQPISRINGQPSITLVSDWAPNDTPEAEQQDPQLAEAPGLVDTHPNPQPVGDTNTPAPGEVTNGIEEPSTSVQQQRILAFLTSAKEREAGFQLMQAALDAAEADRTQVFEAWRQRCEGAMQQMMDAHTKYFDGQEASRGAAGDIWQEVARLEEDHRARVFEQSLAQLERRVEVENALEDELLRQMKAMRTAIARRQMARVDLVRKSQYESFEEAQQRRGRDVDVGGSLPTLNLPGIRWPGPWPGLVVRYGDSGDKKAKSEEEESLTESERPPRQRYSFRVRNPRRASPPAGFGPTALTRGANLQDPLPVPGVAASVPNGTEEAIQGTPQDLPYSSRGAGSKAWMEDEYEKEMLRRADRFALREKARQYNFERNQCECTIGFVAWEQGQEEVFQTALSRWAGAFQQAEDSRQRGFCEDERARDWAFAEEQRLRHEKFDVEQRKVQERWCMAERQRLLDLEAWGAEFLQFVGSEYEKIVKVDEGARDEYFKQWLRLVLVREGALGSGVST</sequence>
<evidence type="ECO:0000313" key="3">
    <source>
        <dbReference type="Proteomes" id="UP000717328"/>
    </source>
</evidence>
<name>A0A9P7GHA9_9AGAR</name>
<comment type="caution">
    <text evidence="2">The sequence shown here is derived from an EMBL/GenBank/DDBJ whole genome shotgun (WGS) entry which is preliminary data.</text>
</comment>
<keyword evidence="3" id="KW-1185">Reference proteome</keyword>